<keyword evidence="1" id="KW-1133">Transmembrane helix</keyword>
<proteinExistence type="predicted"/>
<feature type="transmembrane region" description="Helical" evidence="1">
    <location>
        <begin position="37"/>
        <end position="55"/>
    </location>
</feature>
<keyword evidence="3" id="KW-1185">Reference proteome</keyword>
<keyword evidence="1" id="KW-0812">Transmembrane</keyword>
<organism evidence="2 3">
    <name type="scientific">Vulcanisaeta souniana JCM 11219</name>
    <dbReference type="NCBI Taxonomy" id="1293586"/>
    <lineage>
        <taxon>Archaea</taxon>
        <taxon>Thermoproteota</taxon>
        <taxon>Thermoprotei</taxon>
        <taxon>Thermoproteales</taxon>
        <taxon>Thermoproteaceae</taxon>
        <taxon>Vulcanisaeta</taxon>
    </lineage>
</organism>
<feature type="transmembrane region" description="Helical" evidence="1">
    <location>
        <begin position="435"/>
        <end position="454"/>
    </location>
</feature>
<dbReference type="Proteomes" id="UP001060771">
    <property type="component" value="Chromosome"/>
</dbReference>
<dbReference type="EMBL" id="AP026830">
    <property type="protein sequence ID" value="BDR91838.1"/>
    <property type="molecule type" value="Genomic_DNA"/>
</dbReference>
<feature type="transmembrane region" description="Helical" evidence="1">
    <location>
        <begin position="153"/>
        <end position="184"/>
    </location>
</feature>
<feature type="transmembrane region" description="Helical" evidence="1">
    <location>
        <begin position="205"/>
        <end position="224"/>
    </location>
</feature>
<feature type="transmembrane region" description="Helical" evidence="1">
    <location>
        <begin position="62"/>
        <end position="88"/>
    </location>
</feature>
<sequence>MSDGRSQSITNTRLLGALSSILLIIGSIKFIGHEVFTVLGLVTLLYLFRGLGLMGRFINAKIALIIIIVIIAFNYIAAAVIFGLYGVIKVTASSYSVIMYLSPSTPLWLRYPFNQAALVYALIFAVWPLMITFSYYLYYAINGLSRLHKYSGIALLIGAVLYVAIVGVLIIMISYILLLIAWLMPNINMGDNKSISFTRMHAIRIIAWSIALSLLTLVTLSSLLSTSLNPQYSGLDPVTSLIISGKHPMEYMALLNYSLVDIGITNQTYVPNSIFILGYVMVAFPPYYIKVIIGINSCLDLITVAPASTSKTVYSIPYEMPPIPPNPLSSESQVTYQGTAVRTVIKAGEVSWTYIPALSAGDHIPVPNGFLLNCMLSNYDYVFPINITIAAIVNTYSNYFITNYRMKYVNVSFMANRTAIRLVNERNGSFTESSINYVNIASIIYLPLFIYYIVYDHEFYRKLLIQEY</sequence>
<feature type="transmembrane region" description="Helical" evidence="1">
    <location>
        <begin position="118"/>
        <end position="141"/>
    </location>
</feature>
<name>A0ABN6SR05_9CREN</name>
<evidence type="ECO:0000313" key="3">
    <source>
        <dbReference type="Proteomes" id="UP001060771"/>
    </source>
</evidence>
<feature type="transmembrane region" description="Helical" evidence="1">
    <location>
        <begin position="12"/>
        <end position="31"/>
    </location>
</feature>
<evidence type="ECO:0000256" key="1">
    <source>
        <dbReference type="SAM" id="Phobius"/>
    </source>
</evidence>
<keyword evidence="1" id="KW-0472">Membrane</keyword>
<feature type="transmembrane region" description="Helical" evidence="1">
    <location>
        <begin position="269"/>
        <end position="289"/>
    </location>
</feature>
<evidence type="ECO:0000313" key="2">
    <source>
        <dbReference type="EMBL" id="BDR91838.1"/>
    </source>
</evidence>
<dbReference type="RefSeq" id="WP_188602440.1">
    <property type="nucleotide sequence ID" value="NZ_AP026830.1"/>
</dbReference>
<gene>
    <name evidence="2" type="ORF">Vsou_09310</name>
</gene>
<reference evidence="3" key="1">
    <citation type="submission" date="2022-09" db="EMBL/GenBank/DDBJ databases">
        <title>Complete genome sequence of Vulcanisaeta souniana.</title>
        <authorList>
            <person name="Kato S."/>
            <person name="Itoh T."/>
            <person name="Ohkuma M."/>
        </authorList>
    </citation>
    <scope>NUCLEOTIDE SEQUENCE [LARGE SCALE GENOMIC DNA]</scope>
    <source>
        <strain evidence="3">JCM 11219</strain>
    </source>
</reference>
<dbReference type="GeneID" id="76206481"/>
<protein>
    <submittedName>
        <fullName evidence="2">Uncharacterized protein</fullName>
    </submittedName>
</protein>
<accession>A0ABN6SR05</accession>
<feature type="transmembrane region" description="Helical" evidence="1">
    <location>
        <begin position="381"/>
        <end position="401"/>
    </location>
</feature>